<evidence type="ECO:0000313" key="3">
    <source>
        <dbReference type="Proteomes" id="UP000243904"/>
    </source>
</evidence>
<keyword evidence="3" id="KW-1185">Reference proteome</keyword>
<dbReference type="Pfam" id="PF03797">
    <property type="entry name" value="Autotransporter"/>
    <property type="match status" value="1"/>
</dbReference>
<dbReference type="SMART" id="SM00869">
    <property type="entry name" value="Autotransporter"/>
    <property type="match status" value="1"/>
</dbReference>
<dbReference type="InterPro" id="IPR036709">
    <property type="entry name" value="Autotransporte_beta_dom_sf"/>
</dbReference>
<evidence type="ECO:0000259" key="1">
    <source>
        <dbReference type="PROSITE" id="PS51208"/>
    </source>
</evidence>
<name>A0A1H1Q212_9BRAD</name>
<dbReference type="CDD" id="cd01344">
    <property type="entry name" value="PL2_Passenger_AT"/>
    <property type="match status" value="1"/>
</dbReference>
<dbReference type="InterPro" id="IPR011050">
    <property type="entry name" value="Pectin_lyase_fold/virulence"/>
</dbReference>
<dbReference type="SUPFAM" id="SSF103515">
    <property type="entry name" value="Autotransporter"/>
    <property type="match status" value="1"/>
</dbReference>
<dbReference type="InterPro" id="IPR006315">
    <property type="entry name" value="OM_autotransptr_brl_dom"/>
</dbReference>
<dbReference type="NCBIfam" id="TIGR01414">
    <property type="entry name" value="autotrans_barl"/>
    <property type="match status" value="1"/>
</dbReference>
<organism evidence="2 3">
    <name type="scientific">Bradyrhizobium canariense</name>
    <dbReference type="NCBI Taxonomy" id="255045"/>
    <lineage>
        <taxon>Bacteria</taxon>
        <taxon>Pseudomonadati</taxon>
        <taxon>Pseudomonadota</taxon>
        <taxon>Alphaproteobacteria</taxon>
        <taxon>Hyphomicrobiales</taxon>
        <taxon>Nitrobacteraceae</taxon>
        <taxon>Bradyrhizobium</taxon>
    </lineage>
</organism>
<gene>
    <name evidence="2" type="ORF">SAMN05444158_1224</name>
</gene>
<protein>
    <submittedName>
        <fullName evidence="2">Outer membrane autotransporter barrel domain-containing protein</fullName>
    </submittedName>
</protein>
<dbReference type="PROSITE" id="PS51208">
    <property type="entry name" value="AUTOTRANSPORTER"/>
    <property type="match status" value="1"/>
</dbReference>
<dbReference type="Gene3D" id="2.160.20.20">
    <property type="match status" value="1"/>
</dbReference>
<dbReference type="Gene3D" id="2.40.128.130">
    <property type="entry name" value="Autotransporter beta-domain"/>
    <property type="match status" value="1"/>
</dbReference>
<proteinExistence type="predicted"/>
<evidence type="ECO:0000313" key="2">
    <source>
        <dbReference type="EMBL" id="SDS16999.1"/>
    </source>
</evidence>
<sequence length="956" mass="96650">MLGTETRKATRAPLVIGCSLRRGQAGELSHAHRLGDTDDLHDADRNSARMVRSIDRRDEWRRIVRDALAVLLVVLGVCGISDIAVGQTCSVSGSSVTLTSGSCAIAPNTTLNGTPAVHATTSGQITTNNVTINPFNGGSIGGLAETNGTIVFSSGSTITGNWSTAASAQTGGQIIFQSGSTINPSFGGGGTALLANGAGSQIIATGLAVNLGGGGNNIGAEALAGGKVTLNSGTSIDFVQGGGQNTGLLASGAGSQIISNGATVTIPNLGGAGGNDTGVRADGGASVMLNGGAVTVNGNGGGETGLLATGAGSSITGGGVTVNVSSNGGSARGGFLQNGANISLSGGSVTTSGGAGSYGFLLQAPAGVTNTLSLDGTVVSSASDAFAAQGGNAAITTTDATATGNNGILLSAANSSAVTMTSNHSTLTGAMLTDASSTSNVTLGNGTTWNMTGSSNVTNLTNNDSDIISTPASSAFKTLTAMNYTGTGGTITFNTFLGADNSPSDQLIVNGGAATGSTNLRILNANGSGDQTVANGILVVNATNGGTTTSDAFMLVGEARGGAYDYFLFRGGLNGDVPNNWFLRSTFDAPGTPSTLPGMPPELQVPPPTLPPEAPPAVLPPGTYPIIGPELATYGVVQPVARELGLATLGTLNQRIGDTMTLANAGNGAMGWDRSDWARFFGQQIDDHYQAFADPRASGWLGGFQGGIDLWRGNLVSGHRDAAGVYFGYGQAEVNVTGLVTNATATGYVLTHTGSLNLDAFSAGAYWTHYGPQGWYLDAILQETAYRGNATTQFADLPTNGSGFIASLEAGYPIPLPLGPRFVLEPQAQIIWQQVTFDDANDGLGPVGLGSTSGPTGRLGLRGQWTIEGRNGILWQPYIGVNVWRGWGAEATTNFGIDQVQLIESSTRTEVLGGVTARLNNRLSLYAQGSYLFAIDQTNESSHGGAQGNIGVRYSW</sequence>
<reference evidence="3" key="1">
    <citation type="submission" date="2016-10" db="EMBL/GenBank/DDBJ databases">
        <authorList>
            <person name="Varghese N."/>
            <person name="Submissions S."/>
        </authorList>
    </citation>
    <scope>NUCLEOTIDE SEQUENCE [LARGE SCALE GENOMIC DNA]</scope>
    <source>
        <strain evidence="3">GAS369</strain>
    </source>
</reference>
<dbReference type="Pfam" id="PF18883">
    <property type="entry name" value="AC_1"/>
    <property type="match status" value="1"/>
</dbReference>
<dbReference type="AlphaFoldDB" id="A0A1H1Q212"/>
<accession>A0A1H1Q212</accession>
<dbReference type="GO" id="GO:0019867">
    <property type="term" value="C:outer membrane"/>
    <property type="evidence" value="ECO:0007669"/>
    <property type="project" value="InterPro"/>
</dbReference>
<dbReference type="Proteomes" id="UP000243904">
    <property type="component" value="Chromosome I"/>
</dbReference>
<feature type="domain" description="Autotransporter" evidence="1">
    <location>
        <begin position="669"/>
        <end position="956"/>
    </location>
</feature>
<dbReference type="InterPro" id="IPR043990">
    <property type="entry name" value="AC_1"/>
</dbReference>
<dbReference type="SUPFAM" id="SSF51126">
    <property type="entry name" value="Pectin lyase-like"/>
    <property type="match status" value="1"/>
</dbReference>
<dbReference type="InterPro" id="IPR012332">
    <property type="entry name" value="Autotransporter_pectin_lyase_C"/>
</dbReference>
<dbReference type="InterPro" id="IPR005546">
    <property type="entry name" value="Autotransporte_beta"/>
</dbReference>
<dbReference type="EMBL" id="LT629750">
    <property type="protein sequence ID" value="SDS16999.1"/>
    <property type="molecule type" value="Genomic_DNA"/>
</dbReference>